<reference evidence="1" key="2">
    <citation type="journal article" date="2020" name="Microorganisms">
        <title>Osmotic Adaptation and Compatible Solute Biosynthesis of Phototrophic Bacteria as Revealed from Genome Analyses.</title>
        <authorList>
            <person name="Imhoff J.F."/>
            <person name="Rahn T."/>
            <person name="Kunzel S."/>
            <person name="Keller A."/>
            <person name="Neulinger S.C."/>
        </authorList>
    </citation>
    <scope>NUCLEOTIDE SEQUENCE</scope>
    <source>
        <strain evidence="1">IM 151</strain>
    </source>
</reference>
<dbReference type="Pfam" id="PF09907">
    <property type="entry name" value="HigB_toxin"/>
    <property type="match status" value="1"/>
</dbReference>
<keyword evidence="2" id="KW-1185">Reference proteome</keyword>
<evidence type="ECO:0000313" key="2">
    <source>
        <dbReference type="Proteomes" id="UP001041814"/>
    </source>
</evidence>
<dbReference type="EMBL" id="NRRU01000083">
    <property type="protein sequence ID" value="MBK1714842.1"/>
    <property type="molecule type" value="Genomic_DNA"/>
</dbReference>
<accession>A0ABS1E1S6</accession>
<gene>
    <name evidence="1" type="ORF">CKO43_18945</name>
</gene>
<name>A0ABS1E1S6_RUBGE</name>
<reference evidence="1" key="1">
    <citation type="submission" date="2017-08" db="EMBL/GenBank/DDBJ databases">
        <authorList>
            <person name="Imhoff J.F."/>
            <person name="Rahn T."/>
            <person name="Kuenzel S."/>
            <person name="Neulinger S.C."/>
        </authorList>
    </citation>
    <scope>NUCLEOTIDE SEQUENCE</scope>
    <source>
        <strain evidence="1">IM 151</strain>
    </source>
</reference>
<dbReference type="InterPro" id="IPR018669">
    <property type="entry name" value="Toxin_HigB"/>
</dbReference>
<sequence>MNVVARSRLEAFWLNPLYRNSEQALKAWYAEAARASWTCPQDIKNQYRSASFVGNNRVVFNIKGNDYRLIVALAYDFGALYIKFVGTHQQYDAIDAATVEME</sequence>
<protein>
    <submittedName>
        <fullName evidence="1">Addiction module toxin RelE</fullName>
    </submittedName>
</protein>
<dbReference type="Proteomes" id="UP001041814">
    <property type="component" value="Unassembled WGS sequence"/>
</dbReference>
<proteinExistence type="predicted"/>
<comment type="caution">
    <text evidence="1">The sequence shown here is derived from an EMBL/GenBank/DDBJ whole genome shotgun (WGS) entry which is preliminary data.</text>
</comment>
<organism evidence="1 2">
    <name type="scientific">Rubrivivax gelatinosus</name>
    <name type="common">Rhodocyclus gelatinosus</name>
    <name type="synonym">Rhodopseudomonas gelatinosa</name>
    <dbReference type="NCBI Taxonomy" id="28068"/>
    <lineage>
        <taxon>Bacteria</taxon>
        <taxon>Pseudomonadati</taxon>
        <taxon>Pseudomonadota</taxon>
        <taxon>Betaproteobacteria</taxon>
        <taxon>Burkholderiales</taxon>
        <taxon>Sphaerotilaceae</taxon>
        <taxon>Rubrivivax</taxon>
    </lineage>
</organism>
<evidence type="ECO:0000313" key="1">
    <source>
        <dbReference type="EMBL" id="MBK1714842.1"/>
    </source>
</evidence>
<dbReference type="RefSeq" id="WP_200379605.1">
    <property type="nucleotide sequence ID" value="NZ_NRRU01000083.1"/>
</dbReference>